<dbReference type="Proteomes" id="UP001525961">
    <property type="component" value="Unassembled WGS sequence"/>
</dbReference>
<keyword evidence="1" id="KW-0472">Membrane</keyword>
<dbReference type="EMBL" id="JAMXFA010000008">
    <property type="protein sequence ID" value="MCT7977701.1"/>
    <property type="molecule type" value="Genomic_DNA"/>
</dbReference>
<keyword evidence="1" id="KW-1133">Transmembrane helix</keyword>
<name>A0ABT2N5F4_9CYAN</name>
<feature type="transmembrane region" description="Helical" evidence="1">
    <location>
        <begin position="46"/>
        <end position="69"/>
    </location>
</feature>
<gene>
    <name evidence="2" type="ORF">NG792_08290</name>
</gene>
<proteinExistence type="predicted"/>
<comment type="caution">
    <text evidence="2">The sequence shown here is derived from an EMBL/GenBank/DDBJ whole genome shotgun (WGS) entry which is preliminary data.</text>
</comment>
<keyword evidence="1" id="KW-0812">Transmembrane</keyword>
<evidence type="ECO:0000313" key="2">
    <source>
        <dbReference type="EMBL" id="MCT7977701.1"/>
    </source>
</evidence>
<organism evidence="2 3">
    <name type="scientific">Laspinema olomoucense D3b</name>
    <dbReference type="NCBI Taxonomy" id="2953688"/>
    <lineage>
        <taxon>Bacteria</taxon>
        <taxon>Bacillati</taxon>
        <taxon>Cyanobacteriota</taxon>
        <taxon>Cyanophyceae</taxon>
        <taxon>Oscillatoriophycideae</taxon>
        <taxon>Oscillatoriales</taxon>
        <taxon>Laspinemataceae</taxon>
        <taxon>Laspinema</taxon>
        <taxon>Laspinema olomoucense</taxon>
    </lineage>
</organism>
<feature type="transmembrane region" description="Helical" evidence="1">
    <location>
        <begin position="81"/>
        <end position="101"/>
    </location>
</feature>
<protein>
    <submittedName>
        <fullName evidence="2">Uncharacterized protein</fullName>
    </submittedName>
</protein>
<accession>A0ABT2N5F4</accession>
<sequence>MSKINECLTREFQLNSEVADWIETYIHQSAIQSEVKTQTKLELSGWCAIASIGINSLSVATTTTIAVAIKPTQLPNQLIQGGILGLCLGAIASISFIKYSITQIRKIR</sequence>
<evidence type="ECO:0000313" key="3">
    <source>
        <dbReference type="Proteomes" id="UP001525961"/>
    </source>
</evidence>
<reference evidence="2 3" key="1">
    <citation type="journal article" date="2022" name="Front. Microbiol.">
        <title>High genomic differentiation and limited gene flow indicate recent cryptic speciation within the genus Laspinema (cyanobacteria).</title>
        <authorList>
            <person name="Stanojkovic A."/>
            <person name="Skoupy S."/>
            <person name="Skaloud P."/>
            <person name="Dvorak P."/>
        </authorList>
    </citation>
    <scope>NUCLEOTIDE SEQUENCE [LARGE SCALE GENOMIC DNA]</scope>
    <source>
        <strain evidence="2 3">D3b</strain>
    </source>
</reference>
<evidence type="ECO:0000256" key="1">
    <source>
        <dbReference type="SAM" id="Phobius"/>
    </source>
</evidence>
<keyword evidence="3" id="KW-1185">Reference proteome</keyword>